<dbReference type="Proteomes" id="UP000315226">
    <property type="component" value="Unassembled WGS sequence"/>
</dbReference>
<reference evidence="1 2" key="1">
    <citation type="submission" date="2019-06" db="EMBL/GenBank/DDBJ databases">
        <title>Whole genome shotgun sequence of Streptomyces gardneri NBRC 12865.</title>
        <authorList>
            <person name="Hosoyama A."/>
            <person name="Uohara A."/>
            <person name="Ohji S."/>
            <person name="Ichikawa N."/>
        </authorList>
    </citation>
    <scope>NUCLEOTIDE SEQUENCE [LARGE SCALE GENOMIC DNA]</scope>
    <source>
        <strain evidence="1 2">NBRC 12865</strain>
    </source>
</reference>
<sequence>MRGDLRAEAVYRMPVQRQLPTDPLAPFEELDDWDKAIEAAGYYKWGVLGRPDETSLWLDIYRRKTTPGLTVPFCLAVISNHGFYETVYAESLPAMMDLQTRWAPAIQAAAITDLLGKLDDRTTTHGFAGMIRKALA</sequence>
<comment type="caution">
    <text evidence="1">The sequence shown here is derived from an EMBL/GenBank/DDBJ whole genome shotgun (WGS) entry which is preliminary data.</text>
</comment>
<evidence type="ECO:0000313" key="2">
    <source>
        <dbReference type="Proteomes" id="UP000315226"/>
    </source>
</evidence>
<evidence type="ECO:0000313" key="1">
    <source>
        <dbReference type="EMBL" id="GEB60078.1"/>
    </source>
</evidence>
<accession>A0A4Y3RSM3</accession>
<proteinExistence type="predicted"/>
<protein>
    <submittedName>
        <fullName evidence="1">Uncharacterized protein</fullName>
    </submittedName>
</protein>
<organism evidence="1 2">
    <name type="scientific">Streptomyces gardneri</name>
    <dbReference type="NCBI Taxonomy" id="66892"/>
    <lineage>
        <taxon>Bacteria</taxon>
        <taxon>Bacillati</taxon>
        <taxon>Actinomycetota</taxon>
        <taxon>Actinomycetes</taxon>
        <taxon>Kitasatosporales</taxon>
        <taxon>Streptomycetaceae</taxon>
        <taxon>Streptomyces</taxon>
    </lineage>
</organism>
<dbReference type="EMBL" id="BJMN01000039">
    <property type="protein sequence ID" value="GEB60078.1"/>
    <property type="molecule type" value="Genomic_DNA"/>
</dbReference>
<dbReference type="AlphaFoldDB" id="A0A4Y3RSM3"/>
<name>A0A4Y3RSM3_9ACTN</name>
<keyword evidence="2" id="KW-1185">Reference proteome</keyword>
<gene>
    <name evidence="1" type="ORF">SGA01_56830</name>
</gene>